<protein>
    <recommendedName>
        <fullName evidence="2">WIYLD domain-containing protein</fullName>
    </recommendedName>
</protein>
<dbReference type="PANTHER" id="PTHR34271">
    <property type="entry name" value="NUCLEOLAR HISTONE METHYLTRANSFERASE-RELATED PROTEIN"/>
    <property type="match status" value="1"/>
</dbReference>
<dbReference type="PANTHER" id="PTHR34271:SF1">
    <property type="entry name" value="NUCLEOLAR HISTONE METHYLTRANSFERASE-RELATED PROTEIN"/>
    <property type="match status" value="1"/>
</dbReference>
<evidence type="ECO:0000313" key="3">
    <source>
        <dbReference type="EMBL" id="KAG9453957.1"/>
    </source>
</evidence>
<dbReference type="AlphaFoldDB" id="A0AAV7F1Y1"/>
<feature type="compositionally biased region" description="Polar residues" evidence="1">
    <location>
        <begin position="145"/>
        <end position="157"/>
    </location>
</feature>
<dbReference type="Pfam" id="PF10440">
    <property type="entry name" value="WIYLD"/>
    <property type="match status" value="1"/>
</dbReference>
<evidence type="ECO:0000313" key="4">
    <source>
        <dbReference type="Proteomes" id="UP000825729"/>
    </source>
</evidence>
<gene>
    <name evidence="3" type="ORF">H6P81_006861</name>
</gene>
<dbReference type="InterPro" id="IPR018848">
    <property type="entry name" value="WIYLD_domain"/>
</dbReference>
<reference evidence="3 4" key="1">
    <citation type="submission" date="2021-07" db="EMBL/GenBank/DDBJ databases">
        <title>The Aristolochia fimbriata genome: insights into angiosperm evolution, floral development and chemical biosynthesis.</title>
        <authorList>
            <person name="Jiao Y."/>
        </authorList>
    </citation>
    <scope>NUCLEOTIDE SEQUENCE [LARGE SCALE GENOMIC DNA]</scope>
    <source>
        <strain evidence="3">IBCAS-2021</strain>
        <tissue evidence="3">Leaf</tissue>
    </source>
</reference>
<dbReference type="Proteomes" id="UP000825729">
    <property type="component" value="Unassembled WGS sequence"/>
</dbReference>
<feature type="compositionally biased region" description="Acidic residues" evidence="1">
    <location>
        <begin position="171"/>
        <end position="180"/>
    </location>
</feature>
<sequence>MAPRHSSSRKVGLKRIDAAIDALLPLGFKKGVIRKNVNKLLKVYEGDDGWVFIEEACYKLLIETILEEQENEQAKTLELCEGQGKAPLVSPSSSDEGAGEGPSNIELAIMENTETEDQSEARDQAGEGGQMLPLLEGNRIGSGGTLQQSRDIASSNPVPRRRPPCYGWISESDEEKDEGEANCIYYRDPDRQRKRRWDVRPSDL</sequence>
<dbReference type="EMBL" id="JAINDJ010000003">
    <property type="protein sequence ID" value="KAG9453957.1"/>
    <property type="molecule type" value="Genomic_DNA"/>
</dbReference>
<feature type="domain" description="WIYLD" evidence="2">
    <location>
        <begin position="10"/>
        <end position="71"/>
    </location>
</feature>
<dbReference type="Gene3D" id="1.10.8.850">
    <property type="entry name" value="Histone-lysine N methyltransferase , C-terminal domain-like"/>
    <property type="match status" value="1"/>
</dbReference>
<comment type="caution">
    <text evidence="3">The sequence shown here is derived from an EMBL/GenBank/DDBJ whole genome shotgun (WGS) entry which is preliminary data.</text>
</comment>
<name>A0AAV7F1Y1_ARIFI</name>
<feature type="region of interest" description="Disordered" evidence="1">
    <location>
        <begin position="114"/>
        <end position="181"/>
    </location>
</feature>
<evidence type="ECO:0000259" key="2">
    <source>
        <dbReference type="Pfam" id="PF10440"/>
    </source>
</evidence>
<proteinExistence type="predicted"/>
<keyword evidence="4" id="KW-1185">Reference proteome</keyword>
<evidence type="ECO:0000256" key="1">
    <source>
        <dbReference type="SAM" id="MobiDB-lite"/>
    </source>
</evidence>
<dbReference type="InterPro" id="IPR043017">
    <property type="entry name" value="WIYLD_dom_sf"/>
</dbReference>
<accession>A0AAV7F1Y1</accession>
<organism evidence="3 4">
    <name type="scientific">Aristolochia fimbriata</name>
    <name type="common">White veined hardy Dutchman's pipe vine</name>
    <dbReference type="NCBI Taxonomy" id="158543"/>
    <lineage>
        <taxon>Eukaryota</taxon>
        <taxon>Viridiplantae</taxon>
        <taxon>Streptophyta</taxon>
        <taxon>Embryophyta</taxon>
        <taxon>Tracheophyta</taxon>
        <taxon>Spermatophyta</taxon>
        <taxon>Magnoliopsida</taxon>
        <taxon>Magnoliidae</taxon>
        <taxon>Piperales</taxon>
        <taxon>Aristolochiaceae</taxon>
        <taxon>Aristolochia</taxon>
    </lineage>
</organism>